<dbReference type="GO" id="GO:0004252">
    <property type="term" value="F:serine-type endopeptidase activity"/>
    <property type="evidence" value="ECO:0007669"/>
    <property type="project" value="InterPro"/>
</dbReference>
<evidence type="ECO:0000259" key="12">
    <source>
        <dbReference type="Pfam" id="PF01343"/>
    </source>
</evidence>
<organism evidence="14 15">
    <name type="scientific">Moritella marina ATCC 15381</name>
    <dbReference type="NCBI Taxonomy" id="1202962"/>
    <lineage>
        <taxon>Bacteria</taxon>
        <taxon>Pseudomonadati</taxon>
        <taxon>Pseudomonadota</taxon>
        <taxon>Gammaproteobacteria</taxon>
        <taxon>Alteromonadales</taxon>
        <taxon>Moritellaceae</taxon>
        <taxon>Moritella</taxon>
    </lineage>
</organism>
<evidence type="ECO:0000256" key="9">
    <source>
        <dbReference type="ARBA" id="ARBA00023136"/>
    </source>
</evidence>
<dbReference type="AlphaFoldDB" id="A0A5J6WJX5"/>
<evidence type="ECO:0000256" key="4">
    <source>
        <dbReference type="ARBA" id="ARBA00022670"/>
    </source>
</evidence>
<feature type="coiled-coil region" evidence="10">
    <location>
        <begin position="68"/>
        <end position="112"/>
    </location>
</feature>
<dbReference type="Pfam" id="PF01343">
    <property type="entry name" value="Peptidase_S49"/>
    <property type="match status" value="1"/>
</dbReference>
<dbReference type="CDD" id="cd07023">
    <property type="entry name" value="S49_Sppa_N_C"/>
    <property type="match status" value="1"/>
</dbReference>
<dbReference type="InterPro" id="IPR013703">
    <property type="entry name" value="Peptidase_S49_N_proteobac"/>
</dbReference>
<protein>
    <submittedName>
        <fullName evidence="14">Protease SohB</fullName>
        <ecNumber evidence="14">3.4.21.-</ecNumber>
    </submittedName>
</protein>
<dbReference type="EC" id="3.4.21.-" evidence="14"/>
<dbReference type="Pfam" id="PF08496">
    <property type="entry name" value="Peptidase_S49_N"/>
    <property type="match status" value="1"/>
</dbReference>
<dbReference type="Gene3D" id="6.20.330.10">
    <property type="match status" value="1"/>
</dbReference>
<evidence type="ECO:0000259" key="13">
    <source>
        <dbReference type="Pfam" id="PF08496"/>
    </source>
</evidence>
<feature type="domain" description="Peptidase S49" evidence="12">
    <location>
        <begin position="171"/>
        <end position="318"/>
    </location>
</feature>
<keyword evidence="8 11" id="KW-1133">Transmembrane helix</keyword>
<dbReference type="PANTHER" id="PTHR42987:SF4">
    <property type="entry name" value="PROTEASE SOHB-RELATED"/>
    <property type="match status" value="1"/>
</dbReference>
<evidence type="ECO:0000313" key="14">
    <source>
        <dbReference type="EMBL" id="QFI38383.1"/>
    </source>
</evidence>
<name>A0A5J6WJX5_MORMI</name>
<evidence type="ECO:0000256" key="5">
    <source>
        <dbReference type="ARBA" id="ARBA00022692"/>
    </source>
</evidence>
<dbReference type="GO" id="GO:0005886">
    <property type="term" value="C:plasma membrane"/>
    <property type="evidence" value="ECO:0007669"/>
    <property type="project" value="UniProtKB-SubCell"/>
</dbReference>
<dbReference type="SUPFAM" id="SSF52096">
    <property type="entry name" value="ClpP/crotonase"/>
    <property type="match status" value="1"/>
</dbReference>
<evidence type="ECO:0000256" key="3">
    <source>
        <dbReference type="ARBA" id="ARBA00022475"/>
    </source>
</evidence>
<evidence type="ECO:0000313" key="15">
    <source>
        <dbReference type="Proteomes" id="UP000327424"/>
    </source>
</evidence>
<feature type="transmembrane region" description="Helical" evidence="11">
    <location>
        <begin position="12"/>
        <end position="31"/>
    </location>
</feature>
<dbReference type="KEGG" id="mmaa:FR932_11235"/>
<evidence type="ECO:0000256" key="6">
    <source>
        <dbReference type="ARBA" id="ARBA00022801"/>
    </source>
</evidence>
<feature type="domain" description="Peptidase S49 N-terminal proteobacteria" evidence="13">
    <location>
        <begin position="2"/>
        <end position="168"/>
    </location>
</feature>
<evidence type="ECO:0000256" key="8">
    <source>
        <dbReference type="ARBA" id="ARBA00022989"/>
    </source>
</evidence>
<dbReference type="InterPro" id="IPR047272">
    <property type="entry name" value="S49_SppA_C"/>
</dbReference>
<evidence type="ECO:0000256" key="1">
    <source>
        <dbReference type="ARBA" id="ARBA00004236"/>
    </source>
</evidence>
<dbReference type="OrthoDB" id="5614232at2"/>
<comment type="similarity">
    <text evidence="2">Belongs to the peptidase S49 family.</text>
</comment>
<accession>A0A5J6WJX5</accession>
<dbReference type="EMBL" id="CP044399">
    <property type="protein sequence ID" value="QFI38383.1"/>
    <property type="molecule type" value="Genomic_DNA"/>
</dbReference>
<gene>
    <name evidence="14" type="primary">sohB</name>
    <name evidence="14" type="ORF">FR932_11235</name>
</gene>
<keyword evidence="6 14" id="KW-0378">Hydrolase</keyword>
<keyword evidence="5 11" id="KW-0812">Transmembrane</keyword>
<comment type="subcellular location">
    <subcellularLocation>
        <location evidence="1">Cell membrane</location>
    </subcellularLocation>
</comment>
<dbReference type="NCBIfam" id="NF008745">
    <property type="entry name" value="PRK11778.1"/>
    <property type="match status" value="1"/>
</dbReference>
<evidence type="ECO:0000256" key="2">
    <source>
        <dbReference type="ARBA" id="ARBA00008683"/>
    </source>
</evidence>
<dbReference type="GO" id="GO:0006508">
    <property type="term" value="P:proteolysis"/>
    <property type="evidence" value="ECO:0007669"/>
    <property type="project" value="UniProtKB-KW"/>
</dbReference>
<dbReference type="RefSeq" id="WP_019442699.1">
    <property type="nucleotide sequence ID" value="NZ_ALOE01000034.1"/>
</dbReference>
<keyword evidence="10" id="KW-0175">Coiled coil</keyword>
<evidence type="ECO:0000256" key="11">
    <source>
        <dbReference type="SAM" id="Phobius"/>
    </source>
</evidence>
<evidence type="ECO:0000256" key="10">
    <source>
        <dbReference type="SAM" id="Coils"/>
    </source>
</evidence>
<sequence length="359" mass="40246">MEFLNEYGIFLAKTLTFVLALLFVVVSIISLTSKQKKTNGRLEITNLSEQFKDVEDELQLHLVSEDEAKLLEKEQHKAEKKKHKAELKALKKAHKEKAKEKNESKAEELESRLFVLDFTAGIDAKEVASLREEITAILFVANERDEVLVRLESGGGVVHGYGLASSQLERLKQANIKLTVAVDKVAASGGYMMACIADHIIAAPFAIVGSIGVVAQIPNFNRLLKKNNIDVEQLTAGEFKRTLTMFGENDESGREKFQQELEETHVLFKDFVSGHRPAMDIEKIATGEHWFGTHAHERGLVDTLQTSDDYLLKANKSQTIYTVKYVVRKKLAEKLAQAASMAMSTSLNKFLQQSKYPHL</sequence>
<dbReference type="InterPro" id="IPR029045">
    <property type="entry name" value="ClpP/crotonase-like_dom_sf"/>
</dbReference>
<keyword evidence="4 14" id="KW-0645">Protease</keyword>
<keyword evidence="15" id="KW-1185">Reference proteome</keyword>
<reference evidence="14 15" key="1">
    <citation type="submission" date="2019-09" db="EMBL/GenBank/DDBJ databases">
        <title>Hybrid Assembly of the complete Genome of the Deep-Sea Bacterium Moritella marina from long Nanopore and Illumina reads.</title>
        <authorList>
            <person name="Magin S."/>
            <person name="Georgoulis A."/>
            <person name="Papadimitriou K."/>
            <person name="Iliakis G."/>
            <person name="Vorgias C.E."/>
        </authorList>
    </citation>
    <scope>NUCLEOTIDE SEQUENCE [LARGE SCALE GENOMIC DNA]</scope>
    <source>
        <strain evidence="14 15">MP-1</strain>
    </source>
</reference>
<proteinExistence type="inferred from homology"/>
<keyword evidence="9 11" id="KW-0472">Membrane</keyword>
<dbReference type="Proteomes" id="UP000327424">
    <property type="component" value="Chromosome"/>
</dbReference>
<dbReference type="Gene3D" id="3.90.226.10">
    <property type="entry name" value="2-enoyl-CoA Hydratase, Chain A, domain 1"/>
    <property type="match status" value="1"/>
</dbReference>
<keyword evidence="7" id="KW-0720">Serine protease</keyword>
<dbReference type="PANTHER" id="PTHR42987">
    <property type="entry name" value="PEPTIDASE S49"/>
    <property type="match status" value="1"/>
</dbReference>
<dbReference type="InterPro" id="IPR002142">
    <property type="entry name" value="Peptidase_S49"/>
</dbReference>
<keyword evidence="3" id="KW-1003">Cell membrane</keyword>
<evidence type="ECO:0000256" key="7">
    <source>
        <dbReference type="ARBA" id="ARBA00022825"/>
    </source>
</evidence>